<sequence>MKAIIEIKDVAFREIGDINKGRGKPIRDCVKVFESYKVITFLGIPIKRITHTLNDWDPEESTSNSHKQD</sequence>
<organism evidence="1 2">
    <name type="scientific">Bacteroides faecichinchillae</name>
    <dbReference type="NCBI Taxonomy" id="871325"/>
    <lineage>
        <taxon>Bacteria</taxon>
        <taxon>Pseudomonadati</taxon>
        <taxon>Bacteroidota</taxon>
        <taxon>Bacteroidia</taxon>
        <taxon>Bacteroidales</taxon>
        <taxon>Bacteroidaceae</taxon>
        <taxon>Bacteroides</taxon>
    </lineage>
</organism>
<dbReference type="RefSeq" id="WP_025076411.1">
    <property type="nucleotide sequence ID" value="NZ_FQVD01000055.1"/>
</dbReference>
<gene>
    <name evidence="1" type="ORF">SAMN05444349_15513</name>
</gene>
<keyword evidence="2" id="KW-1185">Reference proteome</keyword>
<accession>A0A1M5G473</accession>
<dbReference type="AlphaFoldDB" id="A0A1M5G473"/>
<evidence type="ECO:0000313" key="1">
    <source>
        <dbReference type="EMBL" id="SHF98555.1"/>
    </source>
</evidence>
<reference evidence="1 2" key="1">
    <citation type="submission" date="2016-11" db="EMBL/GenBank/DDBJ databases">
        <authorList>
            <person name="Jaros S."/>
            <person name="Januszkiewicz K."/>
            <person name="Wedrychowicz H."/>
        </authorList>
    </citation>
    <scope>NUCLEOTIDE SEQUENCE [LARGE SCALE GENOMIC DNA]</scope>
    <source>
        <strain evidence="1 2">DSM 26883</strain>
    </source>
</reference>
<name>A0A1M5G473_9BACE</name>
<protein>
    <submittedName>
        <fullName evidence="1">Uncharacterized protein</fullName>
    </submittedName>
</protein>
<dbReference type="EMBL" id="FQVD01000055">
    <property type="protein sequence ID" value="SHF98555.1"/>
    <property type="molecule type" value="Genomic_DNA"/>
</dbReference>
<evidence type="ECO:0000313" key="2">
    <source>
        <dbReference type="Proteomes" id="UP000184436"/>
    </source>
</evidence>
<dbReference type="Proteomes" id="UP000184436">
    <property type="component" value="Unassembled WGS sequence"/>
</dbReference>
<proteinExistence type="predicted"/>